<comment type="caution">
    <text evidence="2">The sequence shown here is derived from an EMBL/GenBank/DDBJ whole genome shotgun (WGS) entry which is preliminary data.</text>
</comment>
<dbReference type="Proteomes" id="UP001620408">
    <property type="component" value="Unassembled WGS sequence"/>
</dbReference>
<accession>A0ABW8K3D7</accession>
<evidence type="ECO:0000313" key="3">
    <source>
        <dbReference type="Proteomes" id="UP001620408"/>
    </source>
</evidence>
<proteinExistence type="predicted"/>
<gene>
    <name evidence="2" type="ORF">ISS97_08525</name>
</gene>
<evidence type="ECO:0000313" key="2">
    <source>
        <dbReference type="EMBL" id="MFK2917306.1"/>
    </source>
</evidence>
<keyword evidence="3" id="KW-1185">Reference proteome</keyword>
<reference evidence="2 3" key="1">
    <citation type="submission" date="2020-10" db="EMBL/GenBank/DDBJ databases">
        <title>Phylogeny of dyella-like bacteria.</title>
        <authorList>
            <person name="Fu J."/>
        </authorList>
    </citation>
    <scope>NUCLEOTIDE SEQUENCE [LARGE SCALE GENOMIC DNA]</scope>
    <source>
        <strain evidence="2 3">BB4</strain>
    </source>
</reference>
<dbReference type="RefSeq" id="WP_379985255.1">
    <property type="nucleotide sequence ID" value="NZ_JADIKD010000009.1"/>
</dbReference>
<sequence>MTLERSIIIAAEQALSIHSRGDIADAVGASFGSDGLVVTEDDVSKDFFLLSTGLAGELFQKFTNYRIPVAVVIKDFSSYGERFAELAREHATHASVRFVHSTAEAVEWLTSRSAA</sequence>
<dbReference type="EMBL" id="JADIKD010000009">
    <property type="protein sequence ID" value="MFK2917306.1"/>
    <property type="molecule type" value="Genomic_DNA"/>
</dbReference>
<organism evidence="2 3">
    <name type="scientific">Dyella koreensis</name>
    <dbReference type="NCBI Taxonomy" id="311235"/>
    <lineage>
        <taxon>Bacteria</taxon>
        <taxon>Pseudomonadati</taxon>
        <taxon>Pseudomonadota</taxon>
        <taxon>Gammaproteobacteria</taxon>
        <taxon>Lysobacterales</taxon>
        <taxon>Rhodanobacteraceae</taxon>
        <taxon>Dyella</taxon>
    </lineage>
</organism>
<name>A0ABW8K3D7_9GAMM</name>
<dbReference type="Pfam" id="PF13788">
    <property type="entry name" value="DUF4180"/>
    <property type="match status" value="1"/>
</dbReference>
<feature type="domain" description="DUF4180" evidence="1">
    <location>
        <begin position="6"/>
        <end position="109"/>
    </location>
</feature>
<protein>
    <submittedName>
        <fullName evidence="2">DUF4180 domain-containing protein</fullName>
    </submittedName>
</protein>
<dbReference type="InterPro" id="IPR025438">
    <property type="entry name" value="DUF4180"/>
</dbReference>
<evidence type="ECO:0000259" key="1">
    <source>
        <dbReference type="Pfam" id="PF13788"/>
    </source>
</evidence>